<dbReference type="InterPro" id="IPR051458">
    <property type="entry name" value="Cyt/Met_Dipeptidase"/>
</dbReference>
<comment type="caution">
    <text evidence="9">The sequence shown here is derived from an EMBL/GenBank/DDBJ whole genome shotgun (WGS) entry which is preliminary data.</text>
</comment>
<protein>
    <submittedName>
        <fullName evidence="9">Zn-dependent exopeptidase</fullName>
    </submittedName>
</protein>
<dbReference type="InterPro" id="IPR020472">
    <property type="entry name" value="WD40_PAC1"/>
</dbReference>
<keyword evidence="6" id="KW-0378">Hydrolase</keyword>
<evidence type="ECO:0000256" key="6">
    <source>
        <dbReference type="ARBA" id="ARBA00022801"/>
    </source>
</evidence>
<dbReference type="InterPro" id="IPR015943">
    <property type="entry name" value="WD40/YVTN_repeat-like_dom_sf"/>
</dbReference>
<dbReference type="Pfam" id="PF01546">
    <property type="entry name" value="Peptidase_M20"/>
    <property type="match status" value="1"/>
</dbReference>
<dbReference type="Gene3D" id="3.30.70.360">
    <property type="match status" value="1"/>
</dbReference>
<evidence type="ECO:0000256" key="2">
    <source>
        <dbReference type="ARBA" id="ARBA00022574"/>
    </source>
</evidence>
<organism evidence="9 10">
    <name type="scientific">Pyrrhoderma noxium</name>
    <dbReference type="NCBI Taxonomy" id="2282107"/>
    <lineage>
        <taxon>Eukaryota</taxon>
        <taxon>Fungi</taxon>
        <taxon>Dikarya</taxon>
        <taxon>Basidiomycota</taxon>
        <taxon>Agaricomycotina</taxon>
        <taxon>Agaricomycetes</taxon>
        <taxon>Hymenochaetales</taxon>
        <taxon>Hymenochaetaceae</taxon>
        <taxon>Pyrrhoderma</taxon>
    </lineage>
</organism>
<feature type="domain" description="Peptidase M20 dimerisation" evidence="8">
    <location>
        <begin position="628"/>
        <end position="765"/>
    </location>
</feature>
<evidence type="ECO:0000313" key="10">
    <source>
        <dbReference type="Proteomes" id="UP000217199"/>
    </source>
</evidence>
<dbReference type="Gene3D" id="2.130.10.10">
    <property type="entry name" value="YVTN repeat-like/Quinoprotein amine dehydrogenase"/>
    <property type="match status" value="2"/>
</dbReference>
<name>A0A286UCG5_9AGAM</name>
<evidence type="ECO:0000313" key="9">
    <source>
        <dbReference type="EMBL" id="PAV17248.1"/>
    </source>
</evidence>
<evidence type="ECO:0000259" key="8">
    <source>
        <dbReference type="Pfam" id="PF07687"/>
    </source>
</evidence>
<dbReference type="InterPro" id="IPR017149">
    <property type="entry name" value="GSH_degradosome_Dug2"/>
</dbReference>
<dbReference type="PANTHER" id="PTHR43270">
    <property type="entry name" value="BETA-ALA-HIS DIPEPTIDASE"/>
    <property type="match status" value="1"/>
</dbReference>
<dbReference type="SUPFAM" id="SSF53187">
    <property type="entry name" value="Zn-dependent exopeptidases"/>
    <property type="match status" value="1"/>
</dbReference>
<dbReference type="GO" id="GO:0006508">
    <property type="term" value="P:proteolysis"/>
    <property type="evidence" value="ECO:0007669"/>
    <property type="project" value="UniProtKB-KW"/>
</dbReference>
<dbReference type="PRINTS" id="PR00320">
    <property type="entry name" value="GPROTEINBRPT"/>
</dbReference>
<keyword evidence="4" id="KW-0479">Metal-binding</keyword>
<dbReference type="SMART" id="SM00320">
    <property type="entry name" value="WD40"/>
    <property type="match status" value="7"/>
</dbReference>
<evidence type="ECO:0000256" key="7">
    <source>
        <dbReference type="PROSITE-ProRule" id="PRU00221"/>
    </source>
</evidence>
<gene>
    <name evidence="9" type="ORF">PNOK_0731200</name>
</gene>
<dbReference type="AlphaFoldDB" id="A0A286UCG5"/>
<dbReference type="PANTHER" id="PTHR43270:SF8">
    <property type="entry name" value="DI- AND TRIPEPTIDASE DUG2-RELATED"/>
    <property type="match status" value="1"/>
</dbReference>
<dbReference type="GO" id="GO:0006751">
    <property type="term" value="P:glutathione catabolic process"/>
    <property type="evidence" value="ECO:0007669"/>
    <property type="project" value="InterPro"/>
</dbReference>
<dbReference type="PROSITE" id="PS50082">
    <property type="entry name" value="WD_REPEATS_2"/>
    <property type="match status" value="1"/>
</dbReference>
<keyword evidence="2 7" id="KW-0853">WD repeat</keyword>
<accession>A0A286UCG5</accession>
<evidence type="ECO:0000256" key="4">
    <source>
        <dbReference type="ARBA" id="ARBA00022723"/>
    </source>
</evidence>
<dbReference type="InterPro" id="IPR011650">
    <property type="entry name" value="Peptidase_M20_dimer"/>
</dbReference>
<dbReference type="InterPro" id="IPR002933">
    <property type="entry name" value="Peptidase_M20"/>
</dbReference>
<dbReference type="PIRSF" id="PIRSF037237">
    <property type="entry name" value="Peptidase_WD_repeats_DUG2"/>
    <property type="match status" value="1"/>
</dbReference>
<sequence length="880" mass="96387">MESSEPESQEQLQVEGERSPMHTLYTEKSSVLSVASDENHIYSGSQNCNILAWDRSTFSLKTSLLGHTGSVLCLEIARDKNWLISSSGDSTVRVWCTKDLVPLYIINPYLDTDAGDIFCVTYAPSLQTLYFGCQNTSLQWFDFSTLPSSSNSTASTSNCSPKSLDDLGFLATSLTSRPGSKRHKFFAHGVASGHSTPTPLCGAGVPKPLYGVLQLEAFNVIDSAHVGYIYSMALAPSPLESACEPESDKHTEIILATGSGDETVNLWKCTAQGPVLEHTLDASAGAVLSLVARHETIYAGCQDGAVKVFDLGTRTLVRTIIAQEGVDILSLSMIDSDLYTCSANGRIHTWSADVDYNCTKAWTAHDGIVLSSFITRCIFDSKSERENGEKESWTLITGANDNCIKLWPIERPTRKSCLAVKPSGPESPIERPNINMHDTVVTALSKLVSFPSVSSEPEHREDCRQAAIWLKNCFSRLGAESSLIPTIEGRNPLVLATFRGSRVNGTHSQPRILFYGHYDVMPAPSEGWENNPFVLTGKNGYLYGRGATDDKGPIIAAACAASELLKRREMNCDLVMLIEGEEEVGSIGFAEALRRAEVRERVGHIDGIIVSNSTWISEERPCVTYGMRGVVHCSIEIANELPDLHSGVDGGAVSEPMIDMVNLLSRLSRAQGKKQHVLVPGFYDAVLKQSQKEMEMTDLLATVTGQPASSFLARWSEPSLSVHSVEVSGPGNPTVIPSKVKAKVSLRIVPNQDLETITNSLRKHLLSSFEELQSPNRISVEIDNSTDWWLGDIEGEWFKALESAIQEEWGVAPLRIREGGSIPSVPFLEKEFGCQALHLPIGQSSDRAHLNNERISIDNLQRGKSVIQRFLKRISTLHTN</sequence>
<reference evidence="9 10" key="1">
    <citation type="journal article" date="2017" name="Mol. Ecol.">
        <title>Comparative and population genomic landscape of Phellinus noxius: A hypervariable fungus causing root rot in trees.</title>
        <authorList>
            <person name="Chung C.L."/>
            <person name="Lee T.J."/>
            <person name="Akiba M."/>
            <person name="Lee H.H."/>
            <person name="Kuo T.H."/>
            <person name="Liu D."/>
            <person name="Ke H.M."/>
            <person name="Yokoi T."/>
            <person name="Roa M.B."/>
            <person name="Lu M.J."/>
            <person name="Chang Y.Y."/>
            <person name="Ann P.J."/>
            <person name="Tsai J.N."/>
            <person name="Chen C.Y."/>
            <person name="Tzean S.S."/>
            <person name="Ota Y."/>
            <person name="Hattori T."/>
            <person name="Sahashi N."/>
            <person name="Liou R.F."/>
            <person name="Kikuchi T."/>
            <person name="Tsai I.J."/>
        </authorList>
    </citation>
    <scope>NUCLEOTIDE SEQUENCE [LARGE SCALE GENOMIC DNA]</scope>
    <source>
        <strain evidence="9 10">FFPRI411160</strain>
    </source>
</reference>
<dbReference type="InterPro" id="IPR036322">
    <property type="entry name" value="WD40_repeat_dom_sf"/>
</dbReference>
<comment type="similarity">
    <text evidence="1">Belongs to the peptidase M20A family.</text>
</comment>
<dbReference type="PROSITE" id="PS50294">
    <property type="entry name" value="WD_REPEATS_REGION"/>
    <property type="match status" value="1"/>
</dbReference>
<proteinExistence type="inferred from homology"/>
<dbReference type="GO" id="GO:0046872">
    <property type="term" value="F:metal ion binding"/>
    <property type="evidence" value="ECO:0007669"/>
    <property type="project" value="UniProtKB-KW"/>
</dbReference>
<dbReference type="Proteomes" id="UP000217199">
    <property type="component" value="Unassembled WGS sequence"/>
</dbReference>
<evidence type="ECO:0000256" key="1">
    <source>
        <dbReference type="ARBA" id="ARBA00006247"/>
    </source>
</evidence>
<dbReference type="Pfam" id="PF00400">
    <property type="entry name" value="WD40"/>
    <property type="match status" value="2"/>
</dbReference>
<dbReference type="SUPFAM" id="SSF50978">
    <property type="entry name" value="WD40 repeat-like"/>
    <property type="match status" value="1"/>
</dbReference>
<dbReference type="InParanoid" id="A0A286UCG5"/>
<dbReference type="GO" id="GO:0008233">
    <property type="term" value="F:peptidase activity"/>
    <property type="evidence" value="ECO:0007669"/>
    <property type="project" value="UniProtKB-KW"/>
</dbReference>
<dbReference type="InterPro" id="IPR001680">
    <property type="entry name" value="WD40_rpt"/>
</dbReference>
<dbReference type="OrthoDB" id="7832001at2759"/>
<keyword evidence="3" id="KW-0645">Protease</keyword>
<evidence type="ECO:0000256" key="3">
    <source>
        <dbReference type="ARBA" id="ARBA00022670"/>
    </source>
</evidence>
<keyword evidence="5" id="KW-0677">Repeat</keyword>
<dbReference type="STRING" id="2282107.A0A286UCG5"/>
<feature type="repeat" description="WD" evidence="7">
    <location>
        <begin position="64"/>
        <end position="95"/>
    </location>
</feature>
<dbReference type="Gene3D" id="3.40.630.10">
    <property type="entry name" value="Zn peptidases"/>
    <property type="match status" value="1"/>
</dbReference>
<dbReference type="Pfam" id="PF07687">
    <property type="entry name" value="M20_dimer"/>
    <property type="match status" value="1"/>
</dbReference>
<evidence type="ECO:0000256" key="5">
    <source>
        <dbReference type="ARBA" id="ARBA00022737"/>
    </source>
</evidence>
<dbReference type="EMBL" id="NBII01000007">
    <property type="protein sequence ID" value="PAV17248.1"/>
    <property type="molecule type" value="Genomic_DNA"/>
</dbReference>
<keyword evidence="10" id="KW-1185">Reference proteome</keyword>